<proteinExistence type="predicted"/>
<accession>A0A1Q9DCH6</accession>
<comment type="caution">
    <text evidence="1">The sequence shown here is derived from an EMBL/GenBank/DDBJ whole genome shotgun (WGS) entry which is preliminary data.</text>
</comment>
<reference evidence="1 2" key="1">
    <citation type="submission" date="2016-02" db="EMBL/GenBank/DDBJ databases">
        <title>Genome analysis of coral dinoflagellate symbionts highlights evolutionary adaptations to a symbiotic lifestyle.</title>
        <authorList>
            <person name="Aranda M."/>
            <person name="Li Y."/>
            <person name="Liew Y.J."/>
            <person name="Baumgarten S."/>
            <person name="Simakov O."/>
            <person name="Wilson M."/>
            <person name="Piel J."/>
            <person name="Ashoor H."/>
            <person name="Bougouffa S."/>
            <person name="Bajic V.B."/>
            <person name="Ryu T."/>
            <person name="Ravasi T."/>
            <person name="Bayer T."/>
            <person name="Micklem G."/>
            <person name="Kim H."/>
            <person name="Bhak J."/>
            <person name="Lajeunesse T.C."/>
            <person name="Voolstra C.R."/>
        </authorList>
    </citation>
    <scope>NUCLEOTIDE SEQUENCE [LARGE SCALE GENOMIC DNA]</scope>
    <source>
        <strain evidence="1 2">CCMP2467</strain>
    </source>
</reference>
<evidence type="ECO:0000313" key="1">
    <source>
        <dbReference type="EMBL" id="OLP92869.1"/>
    </source>
</evidence>
<dbReference type="Proteomes" id="UP000186817">
    <property type="component" value="Unassembled WGS sequence"/>
</dbReference>
<organism evidence="1 2">
    <name type="scientific">Symbiodinium microadriaticum</name>
    <name type="common">Dinoflagellate</name>
    <name type="synonym">Zooxanthella microadriatica</name>
    <dbReference type="NCBI Taxonomy" id="2951"/>
    <lineage>
        <taxon>Eukaryota</taxon>
        <taxon>Sar</taxon>
        <taxon>Alveolata</taxon>
        <taxon>Dinophyceae</taxon>
        <taxon>Suessiales</taxon>
        <taxon>Symbiodiniaceae</taxon>
        <taxon>Symbiodinium</taxon>
    </lineage>
</organism>
<dbReference type="EMBL" id="LSRX01000604">
    <property type="protein sequence ID" value="OLP92869.1"/>
    <property type="molecule type" value="Genomic_DNA"/>
</dbReference>
<protein>
    <submittedName>
        <fullName evidence="1">Uncharacterized protein</fullName>
    </submittedName>
</protein>
<dbReference type="OrthoDB" id="10384544at2759"/>
<dbReference type="AlphaFoldDB" id="A0A1Q9DCH6"/>
<keyword evidence="2" id="KW-1185">Reference proteome</keyword>
<sequence length="168" mass="18944">MTGQGYKETVQPPVPAVLKRSMFAPHGAQLRPQYEQEDEWHEFLEKTDTSKAWLWFTTLAAAERQVGDQEEEAEGCPAEQLDWLLAQQAEGCPAKQLDWLLARTQQAEGCPAEQLDWLLARSQQAEGCPAEQLDWLLARAQQAEGCPAEQLAQERLAVQWLVAWLSAE</sequence>
<evidence type="ECO:0000313" key="2">
    <source>
        <dbReference type="Proteomes" id="UP000186817"/>
    </source>
</evidence>
<name>A0A1Q9DCH6_SYMMI</name>
<gene>
    <name evidence="1" type="ORF">AK812_SmicGene25270</name>
</gene>